<feature type="compositionally biased region" description="Basic and acidic residues" evidence="1">
    <location>
        <begin position="230"/>
        <end position="240"/>
    </location>
</feature>
<evidence type="ECO:0000313" key="4">
    <source>
        <dbReference type="EMBL" id="GGM33206.1"/>
    </source>
</evidence>
<evidence type="ECO:0000256" key="1">
    <source>
        <dbReference type="SAM" id="MobiDB-lite"/>
    </source>
</evidence>
<dbReference type="SUPFAM" id="SSF50370">
    <property type="entry name" value="Ricin B-like lectins"/>
    <property type="match status" value="1"/>
</dbReference>
<keyword evidence="5" id="KW-1185">Reference proteome</keyword>
<comment type="caution">
    <text evidence="4">The sequence shown here is derived from an EMBL/GenBank/DDBJ whole genome shotgun (WGS) entry which is preliminary data.</text>
</comment>
<dbReference type="SMART" id="SM00458">
    <property type="entry name" value="RICIN"/>
    <property type="match status" value="1"/>
</dbReference>
<feature type="region of interest" description="Disordered" evidence="1">
    <location>
        <begin position="1"/>
        <end position="65"/>
    </location>
</feature>
<keyword evidence="2" id="KW-0472">Membrane</keyword>
<dbReference type="InterPro" id="IPR000772">
    <property type="entry name" value="Ricin_B_lectin"/>
</dbReference>
<organism evidence="4 5">
    <name type="scientific">Dactylosporangium sucinum</name>
    <dbReference type="NCBI Taxonomy" id="1424081"/>
    <lineage>
        <taxon>Bacteria</taxon>
        <taxon>Bacillati</taxon>
        <taxon>Actinomycetota</taxon>
        <taxon>Actinomycetes</taxon>
        <taxon>Micromonosporales</taxon>
        <taxon>Micromonosporaceae</taxon>
        <taxon>Dactylosporangium</taxon>
    </lineage>
</organism>
<name>A0A917TQU9_9ACTN</name>
<dbReference type="Proteomes" id="UP000642070">
    <property type="component" value="Unassembled WGS sequence"/>
</dbReference>
<feature type="compositionally biased region" description="Low complexity" evidence="1">
    <location>
        <begin position="255"/>
        <end position="309"/>
    </location>
</feature>
<accession>A0A917TQU9</accession>
<keyword evidence="2" id="KW-0812">Transmembrane</keyword>
<dbReference type="InterPro" id="IPR035992">
    <property type="entry name" value="Ricin_B-like_lectins"/>
</dbReference>
<keyword evidence="2" id="KW-1133">Transmembrane helix</keyword>
<evidence type="ECO:0000313" key="5">
    <source>
        <dbReference type="Proteomes" id="UP000642070"/>
    </source>
</evidence>
<feature type="transmembrane region" description="Helical" evidence="2">
    <location>
        <begin position="203"/>
        <end position="226"/>
    </location>
</feature>
<evidence type="ECO:0000256" key="2">
    <source>
        <dbReference type="SAM" id="Phobius"/>
    </source>
</evidence>
<proteinExistence type="predicted"/>
<protein>
    <recommendedName>
        <fullName evidence="3">Ricin B lectin domain-containing protein</fullName>
    </recommendedName>
</protein>
<evidence type="ECO:0000259" key="3">
    <source>
        <dbReference type="SMART" id="SM00458"/>
    </source>
</evidence>
<feature type="region of interest" description="Disordered" evidence="1">
    <location>
        <begin position="230"/>
        <end position="327"/>
    </location>
</feature>
<dbReference type="AlphaFoldDB" id="A0A917TQU9"/>
<sequence>MLRAVLANKGVGREMSVSGDEQEPERDAASSARRARHRVPPTASGAASVPVLPEPFNPAKPTFPAIPRQQRREGPTAIATASVPAADPATVGTFAGEVRAASAVEIDQPQHLEFVVSLPGVEEQTAVAPVSAAPVSASPVLLEPAPPAEPVPVPAPPFVSADDSPTVADYVPPAFAIVTDEPHEEDGPDYRGSRRKLARWRRIPVGAVAVAVLILLVTGAVVFQLVRDDGPSDPPSDRLPQKVPGVGALPGGPAGDPSESPTSSATETTTGSPAASPSATRSPGGAASPLPSASTGASPSPSPRVSTTTSPPPPPPSTTGRLVGVGSNKCVEYRSGDNRRVVLDTCDGRSNQHWEVRPDGTVRADGLCLDVQNAGTANRTLVQVYGCNGTPAQKWVIRADKTWLNPNSGRCLDAENGGTGAGTRLIIWDCSGAPNQRWNLIAF</sequence>
<dbReference type="Gene3D" id="2.80.10.50">
    <property type="match status" value="1"/>
</dbReference>
<dbReference type="PROSITE" id="PS50231">
    <property type="entry name" value="RICIN_B_LECTIN"/>
    <property type="match status" value="1"/>
</dbReference>
<dbReference type="EMBL" id="BMPI01000017">
    <property type="protein sequence ID" value="GGM33206.1"/>
    <property type="molecule type" value="Genomic_DNA"/>
</dbReference>
<feature type="domain" description="Ricin B lectin" evidence="3">
    <location>
        <begin position="317"/>
        <end position="441"/>
    </location>
</feature>
<dbReference type="CDD" id="cd23451">
    <property type="entry name" value="beta-trefoil_Ricin_laminarinase"/>
    <property type="match status" value="1"/>
</dbReference>
<reference evidence="4" key="1">
    <citation type="journal article" date="2014" name="Int. J. Syst. Evol. Microbiol.">
        <title>Complete genome sequence of Corynebacterium casei LMG S-19264T (=DSM 44701T), isolated from a smear-ripened cheese.</title>
        <authorList>
            <consortium name="US DOE Joint Genome Institute (JGI-PGF)"/>
            <person name="Walter F."/>
            <person name="Albersmeier A."/>
            <person name="Kalinowski J."/>
            <person name="Ruckert C."/>
        </authorList>
    </citation>
    <scope>NUCLEOTIDE SEQUENCE</scope>
    <source>
        <strain evidence="4">JCM 19831</strain>
    </source>
</reference>
<dbReference type="Pfam" id="PF00652">
    <property type="entry name" value="Ricin_B_lectin"/>
    <property type="match status" value="1"/>
</dbReference>
<gene>
    <name evidence="4" type="ORF">GCM10007977_038260</name>
</gene>
<reference evidence="4" key="2">
    <citation type="submission" date="2020-09" db="EMBL/GenBank/DDBJ databases">
        <authorList>
            <person name="Sun Q."/>
            <person name="Ohkuma M."/>
        </authorList>
    </citation>
    <scope>NUCLEOTIDE SEQUENCE</scope>
    <source>
        <strain evidence="4">JCM 19831</strain>
    </source>
</reference>